<keyword evidence="5 12" id="KW-0812">Transmembrane</keyword>
<evidence type="ECO:0000256" key="6">
    <source>
        <dbReference type="ARBA" id="ARBA00022968"/>
    </source>
</evidence>
<dbReference type="GeneTree" id="ENSGT00950000182858"/>
<feature type="binding site" evidence="10">
    <location>
        <position position="371"/>
    </location>
    <ligand>
        <name>an alpha-L-fucosyl-(1-&gt;2)-beta-D-galactosyl derivative</name>
        <dbReference type="ChEBI" id="CHEBI:140327"/>
    </ligand>
</feature>
<dbReference type="AlphaFoldDB" id="A0A8C3I8J3"/>
<dbReference type="GO" id="GO:0016020">
    <property type="term" value="C:membrane"/>
    <property type="evidence" value="ECO:0007669"/>
    <property type="project" value="UniProtKB-SubCell"/>
</dbReference>
<feature type="binding site" evidence="10">
    <location>
        <position position="383"/>
    </location>
    <ligand>
        <name>an alpha-L-fucosyl-(1-&gt;2)-beta-D-galactosyl derivative</name>
        <dbReference type="ChEBI" id="CHEBI:140327"/>
    </ligand>
</feature>
<sequence length="491" mass="55807">MLRPRRAPHFWVSQDRPASVFLRKGAIAVTHPAASGPDSYRGLGGAPGGRIGHRSCWPVRSLLGKPGGLPSPFAPEWDCVDLVRVSRTGRSQSTRLLLASCPPHSPARQQAVCATAALSGEPAAPSFSRMLRYRAGSNKLRNSSSPLGESGYAIDKDQGKTGGVKGYLTKRRLYVVGCITLLCFSFGFVCNHTCFLEDLLQVKLPRMIYTKPQILKPSRSDVLTMTPWFAPIVWEGTYNSEILNEQFRRRNVTVGLTVFAIKKYVVFLKKFLETAEMYFMVGHRVNYYIFTDRPEEVPKVALKEGRNVVVLQVQNYPRWQEISMRRMELISNFSQQRFINEVSYLVCVDVDMRFNDQVGVEILSNLFGTLHPGFYAAERQSFTYERRPASQAYVPSDEGDFYYAGGFFGGTVMEVYMLTKKCHEAMMVDKANGIEAIWHDESHLNKYFVYYKPTKILSPEYLWDDNMGRPEILKKRRFLALPKNHAAIRNK</sequence>
<feature type="binding site" evidence="11">
    <location>
        <position position="351"/>
    </location>
    <ligand>
        <name>Mn(2+)</name>
        <dbReference type="ChEBI" id="CHEBI:29035"/>
    </ligand>
</feature>
<dbReference type="Pfam" id="PF03414">
    <property type="entry name" value="Glyco_transf_6"/>
    <property type="match status" value="1"/>
</dbReference>
<dbReference type="PANTHER" id="PTHR10462:SF55">
    <property type="entry name" value="HISTO-BLOOD GROUP ABO SYSTEM TRANSFERASE 1"/>
    <property type="match status" value="1"/>
</dbReference>
<keyword evidence="14" id="KW-1185">Reference proteome</keyword>
<keyword evidence="11" id="KW-0464">Manganese</keyword>
<dbReference type="InterPro" id="IPR029044">
    <property type="entry name" value="Nucleotide-diphossugar_trans"/>
</dbReference>
<name>A0A8C3I8J3_CHRPI</name>
<dbReference type="SUPFAM" id="SSF53448">
    <property type="entry name" value="Nucleotide-diphospho-sugar transferases"/>
    <property type="match status" value="1"/>
</dbReference>
<evidence type="ECO:0000256" key="3">
    <source>
        <dbReference type="ARBA" id="ARBA00022676"/>
    </source>
</evidence>
<keyword evidence="3" id="KW-0328">Glycosyltransferase</keyword>
<keyword evidence="6" id="KW-0735">Signal-anchor</keyword>
<dbReference type="CDD" id="cd02515">
    <property type="entry name" value="Glyco_transf_6"/>
    <property type="match status" value="1"/>
</dbReference>
<dbReference type="InterPro" id="IPR005076">
    <property type="entry name" value="Glyco_trans_6"/>
</dbReference>
<dbReference type="Gene3D" id="3.90.550.10">
    <property type="entry name" value="Spore Coat Polysaccharide Biosynthesis Protein SpsA, Chain A"/>
    <property type="match status" value="1"/>
</dbReference>
<reference evidence="13" key="2">
    <citation type="submission" date="2025-09" db="UniProtKB">
        <authorList>
            <consortium name="Ensembl"/>
        </authorList>
    </citation>
    <scope>IDENTIFICATION</scope>
</reference>
<dbReference type="GO" id="GO:0046872">
    <property type="term" value="F:metal ion binding"/>
    <property type="evidence" value="ECO:0007669"/>
    <property type="project" value="UniProtKB-KW"/>
</dbReference>
<feature type="binding site" evidence="10">
    <location>
        <begin position="349"/>
        <end position="351"/>
    </location>
    <ligand>
        <name>UDP-N-acetyl-alpha-D-galactosamine</name>
        <dbReference type="ChEBI" id="CHEBI:67138"/>
    </ligand>
</feature>
<dbReference type="GO" id="GO:0016758">
    <property type="term" value="F:hexosyltransferase activity"/>
    <property type="evidence" value="ECO:0007669"/>
    <property type="project" value="InterPro"/>
</dbReference>
<keyword evidence="7 12" id="KW-1133">Transmembrane helix</keyword>
<keyword evidence="8 12" id="KW-0472">Membrane</keyword>
<protein>
    <submittedName>
        <fullName evidence="13">Uncharacterized protein</fullName>
    </submittedName>
</protein>
<evidence type="ECO:0000256" key="7">
    <source>
        <dbReference type="ARBA" id="ARBA00022989"/>
    </source>
</evidence>
<evidence type="ECO:0000313" key="13">
    <source>
        <dbReference type="Ensembl" id="ENSCPBP00000030046.1"/>
    </source>
</evidence>
<dbReference type="Proteomes" id="UP000694380">
    <property type="component" value="Unplaced"/>
</dbReference>
<dbReference type="FunFam" id="3.90.550.10:FF:000022">
    <property type="entry name" value="Histo-blood group ABO system transferase"/>
    <property type="match status" value="1"/>
</dbReference>
<evidence type="ECO:0000256" key="1">
    <source>
        <dbReference type="ARBA" id="ARBA00004606"/>
    </source>
</evidence>
<keyword evidence="4" id="KW-0808">Transferase</keyword>
<evidence type="ECO:0000256" key="4">
    <source>
        <dbReference type="ARBA" id="ARBA00022679"/>
    </source>
</evidence>
<evidence type="ECO:0000256" key="9">
    <source>
        <dbReference type="PIRSR" id="PIRSR605076-1"/>
    </source>
</evidence>
<dbReference type="Ensembl" id="ENSCPBT00000035376.1">
    <property type="protein sequence ID" value="ENSCPBP00000030046.1"/>
    <property type="gene ID" value="ENSCPBG00000021172.1"/>
</dbReference>
<organism evidence="13 14">
    <name type="scientific">Chrysemys picta bellii</name>
    <name type="common">Western painted turtle</name>
    <name type="synonym">Emys bellii</name>
    <dbReference type="NCBI Taxonomy" id="8478"/>
    <lineage>
        <taxon>Eukaryota</taxon>
        <taxon>Metazoa</taxon>
        <taxon>Chordata</taxon>
        <taxon>Craniata</taxon>
        <taxon>Vertebrata</taxon>
        <taxon>Euteleostomi</taxon>
        <taxon>Archelosauria</taxon>
        <taxon>Testudinata</taxon>
        <taxon>Testudines</taxon>
        <taxon>Cryptodira</taxon>
        <taxon>Durocryptodira</taxon>
        <taxon>Testudinoidea</taxon>
        <taxon>Emydidae</taxon>
        <taxon>Chrysemys</taxon>
    </lineage>
</organism>
<dbReference type="PANTHER" id="PTHR10462">
    <property type="entry name" value="GLYCOSYLTRANSFERASE-RELATED"/>
    <property type="match status" value="1"/>
</dbReference>
<comment type="similarity">
    <text evidence="2">Belongs to the glycosyltransferase 6 family.</text>
</comment>
<feature type="binding site" evidence="10">
    <location>
        <position position="464"/>
    </location>
    <ligand>
        <name>an alpha-L-fucosyl-(1-&gt;2)-beta-D-galactosyl derivative</name>
        <dbReference type="ChEBI" id="CHEBI:140327"/>
    </ligand>
</feature>
<evidence type="ECO:0000256" key="12">
    <source>
        <dbReference type="SAM" id="Phobius"/>
    </source>
</evidence>
<comment type="subcellular location">
    <subcellularLocation>
        <location evidence="1">Membrane</location>
        <topology evidence="1">Single-pass type II membrane protein</topology>
    </subcellularLocation>
</comment>
<feature type="binding site" evidence="10">
    <location>
        <position position="264"/>
    </location>
    <ligand>
        <name>UDP-N-acetyl-alpha-D-galactosamine</name>
        <dbReference type="ChEBI" id="CHEBI:67138"/>
    </ligand>
</feature>
<evidence type="ECO:0000256" key="8">
    <source>
        <dbReference type="ARBA" id="ARBA00023136"/>
    </source>
</evidence>
<feature type="binding site" evidence="11">
    <location>
        <position position="349"/>
    </location>
    <ligand>
        <name>Mn(2+)</name>
        <dbReference type="ChEBI" id="CHEBI:29035"/>
    </ligand>
</feature>
<evidence type="ECO:0000256" key="2">
    <source>
        <dbReference type="ARBA" id="ARBA00010413"/>
    </source>
</evidence>
<comment type="cofactor">
    <cofactor evidence="11">
        <name>Mn(2+)</name>
        <dbReference type="ChEBI" id="CHEBI:29035"/>
    </cofactor>
    <text evidence="11">Binds 1 Mn(2+) ion per subunit.</text>
</comment>
<keyword evidence="11" id="KW-0479">Metal-binding</keyword>
<feature type="transmembrane region" description="Helical" evidence="12">
    <location>
        <begin position="173"/>
        <end position="189"/>
    </location>
</feature>
<feature type="binding site" evidence="10">
    <location>
        <begin position="259"/>
        <end position="261"/>
    </location>
    <ligand>
        <name>UDP-N-acetyl-alpha-D-galactosamine</name>
        <dbReference type="ChEBI" id="CHEBI:67138"/>
    </ligand>
</feature>
<feature type="active site" description="Nucleophile" evidence="9">
    <location>
        <position position="441"/>
    </location>
</feature>
<proteinExistence type="inferred from homology"/>
<evidence type="ECO:0000256" key="11">
    <source>
        <dbReference type="PIRSR" id="PIRSR605076-3"/>
    </source>
</evidence>
<dbReference type="GO" id="GO:0031982">
    <property type="term" value="C:vesicle"/>
    <property type="evidence" value="ECO:0007669"/>
    <property type="project" value="TreeGrafter"/>
</dbReference>
<evidence type="ECO:0000313" key="14">
    <source>
        <dbReference type="Proteomes" id="UP000694380"/>
    </source>
</evidence>
<evidence type="ECO:0000256" key="5">
    <source>
        <dbReference type="ARBA" id="ARBA00022692"/>
    </source>
</evidence>
<accession>A0A8C3I8J3</accession>
<dbReference type="GO" id="GO:0005794">
    <property type="term" value="C:Golgi apparatus"/>
    <property type="evidence" value="ECO:0007669"/>
    <property type="project" value="TreeGrafter"/>
</dbReference>
<reference evidence="13" key="1">
    <citation type="submission" date="2025-08" db="UniProtKB">
        <authorList>
            <consortium name="Ensembl"/>
        </authorList>
    </citation>
    <scope>IDENTIFICATION</scope>
</reference>
<evidence type="ECO:0000256" key="10">
    <source>
        <dbReference type="PIRSR" id="PIRSR605076-2"/>
    </source>
</evidence>
<dbReference type="GO" id="GO:0005975">
    <property type="term" value="P:carbohydrate metabolic process"/>
    <property type="evidence" value="ECO:0007669"/>
    <property type="project" value="InterPro"/>
</dbReference>
<feature type="binding site" evidence="10">
    <location>
        <position position="441"/>
    </location>
    <ligand>
        <name>an alpha-L-fucosyl-(1-&gt;2)-beta-D-galactosyl derivative</name>
        <dbReference type="ChEBI" id="CHEBI:140327"/>
    </ligand>
</feature>